<dbReference type="EMBL" id="ML121529">
    <property type="protein sequence ID" value="RPB28594.1"/>
    <property type="molecule type" value="Genomic_DNA"/>
</dbReference>
<organism evidence="7 8">
    <name type="scientific">Terfezia boudieri ATCC MYA-4762</name>
    <dbReference type="NCBI Taxonomy" id="1051890"/>
    <lineage>
        <taxon>Eukaryota</taxon>
        <taxon>Fungi</taxon>
        <taxon>Dikarya</taxon>
        <taxon>Ascomycota</taxon>
        <taxon>Pezizomycotina</taxon>
        <taxon>Pezizomycetes</taxon>
        <taxon>Pezizales</taxon>
        <taxon>Pezizaceae</taxon>
        <taxon>Terfezia</taxon>
    </lineage>
</organism>
<dbReference type="InterPro" id="IPR051648">
    <property type="entry name" value="CWI-Assembly_Regulator"/>
</dbReference>
<dbReference type="Proteomes" id="UP000267821">
    <property type="component" value="Unassembled WGS sequence"/>
</dbReference>
<feature type="region of interest" description="Disordered" evidence="4">
    <location>
        <begin position="344"/>
        <end position="371"/>
    </location>
</feature>
<evidence type="ECO:0000256" key="1">
    <source>
        <dbReference type="ARBA" id="ARBA00004196"/>
    </source>
</evidence>
<feature type="signal peptide" evidence="6">
    <location>
        <begin position="1"/>
        <end position="21"/>
    </location>
</feature>
<dbReference type="Gene3D" id="3.80.10.10">
    <property type="entry name" value="Ribonuclease Inhibitor"/>
    <property type="match status" value="1"/>
</dbReference>
<evidence type="ECO:0000256" key="6">
    <source>
        <dbReference type="SAM" id="SignalP"/>
    </source>
</evidence>
<dbReference type="GO" id="GO:0031505">
    <property type="term" value="P:fungal-type cell wall organization"/>
    <property type="evidence" value="ECO:0007669"/>
    <property type="project" value="TreeGrafter"/>
</dbReference>
<proteinExistence type="predicted"/>
<sequence length="395" mass="41869">MFTKNLFLSALAVASLVSAQSSKVCQEDSNSINSEADIDKIASCQSLSGDVVIGEDIQHVSLDKLQSVGGNFVADNAANLVGITIPNLQTIKGEFRLQKCQSLQTISAPALTKTGKITWIALALTSFTAKISEAQSVTISDTKLTSLDGIDLKNVNRFDVNNNQYLKSVTMNLRTVTEALSMGFNAKSIAISFPALIWSNNMTITGAGSFNFPTLQHVNGSMNFLNTSVTSIACKNLTVIEQTLAFIGNDKVTELDFPILTQIGGGFKIHNNSQLVDINGFPKLKQVDGAIDFVGNFKNASLPSLEDVRGGFNLQTTEEFDCSDFSAARDDKVIKGDSFVCKSKESNPTTADGTPGADGKTNTTGTSGGNRNGGSGLVGISALLGIFITAISFVF</sequence>
<feature type="transmembrane region" description="Helical" evidence="5">
    <location>
        <begin position="376"/>
        <end position="394"/>
    </location>
</feature>
<keyword evidence="5" id="KW-0812">Transmembrane</keyword>
<keyword evidence="3" id="KW-0325">Glycoprotein</keyword>
<dbReference type="OrthoDB" id="536881at2759"/>
<reference evidence="7 8" key="1">
    <citation type="journal article" date="2018" name="Nat. Ecol. Evol.">
        <title>Pezizomycetes genomes reveal the molecular basis of ectomycorrhizal truffle lifestyle.</title>
        <authorList>
            <person name="Murat C."/>
            <person name="Payen T."/>
            <person name="Noel B."/>
            <person name="Kuo A."/>
            <person name="Morin E."/>
            <person name="Chen J."/>
            <person name="Kohler A."/>
            <person name="Krizsan K."/>
            <person name="Balestrini R."/>
            <person name="Da Silva C."/>
            <person name="Montanini B."/>
            <person name="Hainaut M."/>
            <person name="Levati E."/>
            <person name="Barry K.W."/>
            <person name="Belfiori B."/>
            <person name="Cichocki N."/>
            <person name="Clum A."/>
            <person name="Dockter R.B."/>
            <person name="Fauchery L."/>
            <person name="Guy J."/>
            <person name="Iotti M."/>
            <person name="Le Tacon F."/>
            <person name="Lindquist E.A."/>
            <person name="Lipzen A."/>
            <person name="Malagnac F."/>
            <person name="Mello A."/>
            <person name="Molinier V."/>
            <person name="Miyauchi S."/>
            <person name="Poulain J."/>
            <person name="Riccioni C."/>
            <person name="Rubini A."/>
            <person name="Sitrit Y."/>
            <person name="Splivallo R."/>
            <person name="Traeger S."/>
            <person name="Wang M."/>
            <person name="Zifcakova L."/>
            <person name="Wipf D."/>
            <person name="Zambonelli A."/>
            <person name="Paolocci F."/>
            <person name="Nowrousian M."/>
            <person name="Ottonello S."/>
            <person name="Baldrian P."/>
            <person name="Spatafora J.W."/>
            <person name="Henrissat B."/>
            <person name="Nagy L.G."/>
            <person name="Aury J.M."/>
            <person name="Wincker P."/>
            <person name="Grigoriev I.V."/>
            <person name="Bonfante P."/>
            <person name="Martin F.M."/>
        </authorList>
    </citation>
    <scope>NUCLEOTIDE SEQUENCE [LARGE SCALE GENOMIC DNA]</scope>
    <source>
        <strain evidence="7 8">ATCC MYA-4762</strain>
    </source>
</reference>
<dbReference type="GO" id="GO:0009986">
    <property type="term" value="C:cell surface"/>
    <property type="evidence" value="ECO:0007669"/>
    <property type="project" value="TreeGrafter"/>
</dbReference>
<evidence type="ECO:0008006" key="9">
    <source>
        <dbReference type="Google" id="ProtNLM"/>
    </source>
</evidence>
<dbReference type="PANTHER" id="PTHR31018:SF3">
    <property type="entry name" value="RECEPTOR PROTEIN-TYROSINE KINASE"/>
    <property type="match status" value="1"/>
</dbReference>
<keyword evidence="5" id="KW-1133">Transmembrane helix</keyword>
<protein>
    <recommendedName>
        <fullName evidence="9">GPI-anchored cell wall organization protein Ecm33</fullName>
    </recommendedName>
</protein>
<dbReference type="STRING" id="1051890.A0A3N4M091"/>
<evidence type="ECO:0000256" key="3">
    <source>
        <dbReference type="ARBA" id="ARBA00023180"/>
    </source>
</evidence>
<feature type="chain" id="PRO_5018031241" description="GPI-anchored cell wall organization protein Ecm33" evidence="6">
    <location>
        <begin position="22"/>
        <end position="395"/>
    </location>
</feature>
<dbReference type="GO" id="GO:0005886">
    <property type="term" value="C:plasma membrane"/>
    <property type="evidence" value="ECO:0007669"/>
    <property type="project" value="TreeGrafter"/>
</dbReference>
<keyword evidence="8" id="KW-1185">Reference proteome</keyword>
<evidence type="ECO:0000313" key="7">
    <source>
        <dbReference type="EMBL" id="RPB28594.1"/>
    </source>
</evidence>
<name>A0A3N4M091_9PEZI</name>
<evidence type="ECO:0000256" key="5">
    <source>
        <dbReference type="SAM" id="Phobius"/>
    </source>
</evidence>
<dbReference type="FunCoup" id="A0A3N4M091">
    <property type="interactions" value="123"/>
</dbReference>
<dbReference type="InterPro" id="IPR032675">
    <property type="entry name" value="LRR_dom_sf"/>
</dbReference>
<evidence type="ECO:0000256" key="4">
    <source>
        <dbReference type="SAM" id="MobiDB-lite"/>
    </source>
</evidence>
<evidence type="ECO:0000256" key="2">
    <source>
        <dbReference type="ARBA" id="ARBA00022729"/>
    </source>
</evidence>
<dbReference type="AlphaFoldDB" id="A0A3N4M091"/>
<keyword evidence="2 6" id="KW-0732">Signal</keyword>
<comment type="subcellular location">
    <subcellularLocation>
        <location evidence="1">Cell envelope</location>
    </subcellularLocation>
</comment>
<dbReference type="InParanoid" id="A0A3N4M091"/>
<dbReference type="GO" id="GO:0009277">
    <property type="term" value="C:fungal-type cell wall"/>
    <property type="evidence" value="ECO:0007669"/>
    <property type="project" value="TreeGrafter"/>
</dbReference>
<evidence type="ECO:0000313" key="8">
    <source>
        <dbReference type="Proteomes" id="UP000267821"/>
    </source>
</evidence>
<accession>A0A3N4M091</accession>
<gene>
    <name evidence="7" type="ORF">L211DRAFT_845624</name>
</gene>
<keyword evidence="5" id="KW-0472">Membrane</keyword>
<dbReference type="PANTHER" id="PTHR31018">
    <property type="entry name" value="SPORULATION-SPECIFIC PROTEIN-RELATED"/>
    <property type="match status" value="1"/>
</dbReference>
<dbReference type="SUPFAM" id="SSF52058">
    <property type="entry name" value="L domain-like"/>
    <property type="match status" value="2"/>
</dbReference>